<accession>S7WTE7</accession>
<comment type="caution">
    <text evidence="1">The sequence shown here is derived from an EMBL/GenBank/DDBJ whole genome shotgun (WGS) entry which is preliminary data.</text>
</comment>
<dbReference type="Proteomes" id="UP000014974">
    <property type="component" value="Unassembled WGS sequence"/>
</dbReference>
<proteinExistence type="predicted"/>
<organism evidence="1 2">
    <name type="scientific">Cyclobacterium qasimii M12-11B</name>
    <dbReference type="NCBI Taxonomy" id="641524"/>
    <lineage>
        <taxon>Bacteria</taxon>
        <taxon>Pseudomonadati</taxon>
        <taxon>Bacteroidota</taxon>
        <taxon>Cytophagia</taxon>
        <taxon>Cytophagales</taxon>
        <taxon>Cyclobacteriaceae</taxon>
        <taxon>Cyclobacterium</taxon>
    </lineage>
</organism>
<evidence type="ECO:0000313" key="1">
    <source>
        <dbReference type="EMBL" id="EPR67378.1"/>
    </source>
</evidence>
<gene>
    <name evidence="1" type="ORF">ADICYQ_3651</name>
</gene>
<protein>
    <submittedName>
        <fullName evidence="1">Uncharacterized protein</fullName>
    </submittedName>
</protein>
<dbReference type="AlphaFoldDB" id="S7WTE7"/>
<dbReference type="EMBL" id="ATNM01000131">
    <property type="protein sequence ID" value="EPR67378.1"/>
    <property type="molecule type" value="Genomic_DNA"/>
</dbReference>
<name>S7WTE7_9BACT</name>
<sequence>MEKLLSNLLRIKYHTEWVSYGEIKAGIGILILAKRKK</sequence>
<evidence type="ECO:0000313" key="2">
    <source>
        <dbReference type="Proteomes" id="UP000014974"/>
    </source>
</evidence>
<reference evidence="1 2" key="1">
    <citation type="journal article" date="2013" name="Genome Announc.">
        <title>Draft Genome Sequence of Cyclobacterium qasimii Strain M12-11BT, Isolated from Arctic Marine Sediment.</title>
        <authorList>
            <person name="Shivaji S."/>
            <person name="Ara S."/>
            <person name="Singh A."/>
            <person name="Kumar Pinnaka A."/>
        </authorList>
    </citation>
    <scope>NUCLEOTIDE SEQUENCE [LARGE SCALE GENOMIC DNA]</scope>
    <source>
        <strain evidence="1 2">M12-11B</strain>
    </source>
</reference>